<keyword evidence="1" id="KW-0378">Hydrolase</keyword>
<name>A0ABV1WH13_9ACTN</name>
<organism evidence="1 2">
    <name type="scientific">Streptomyces carpinensis</name>
    <dbReference type="NCBI Taxonomy" id="66369"/>
    <lineage>
        <taxon>Bacteria</taxon>
        <taxon>Bacillati</taxon>
        <taxon>Actinomycetota</taxon>
        <taxon>Actinomycetes</taxon>
        <taxon>Kitasatosporales</taxon>
        <taxon>Streptomycetaceae</taxon>
        <taxon>Streptomyces</taxon>
    </lineage>
</organism>
<comment type="caution">
    <text evidence="1">The sequence shown here is derived from an EMBL/GenBank/DDBJ whole genome shotgun (WGS) entry which is preliminary data.</text>
</comment>
<evidence type="ECO:0000313" key="2">
    <source>
        <dbReference type="Proteomes" id="UP001458415"/>
    </source>
</evidence>
<dbReference type="GO" id="GO:0016787">
    <property type="term" value="F:hydrolase activity"/>
    <property type="evidence" value="ECO:0007669"/>
    <property type="project" value="UniProtKB-KW"/>
</dbReference>
<protein>
    <submittedName>
        <fullName evidence="1">Alpha/beta hydrolase</fullName>
    </submittedName>
</protein>
<accession>A0ABV1WH13</accession>
<reference evidence="1 2" key="1">
    <citation type="submission" date="2024-06" db="EMBL/GenBank/DDBJ databases">
        <title>The Natural Products Discovery Center: Release of the First 8490 Sequenced Strains for Exploring Actinobacteria Biosynthetic Diversity.</title>
        <authorList>
            <person name="Kalkreuter E."/>
            <person name="Kautsar S.A."/>
            <person name="Yang D."/>
            <person name="Bader C.D."/>
            <person name="Teijaro C.N."/>
            <person name="Fluegel L."/>
            <person name="Davis C.M."/>
            <person name="Simpson J.R."/>
            <person name="Lauterbach L."/>
            <person name="Steele A.D."/>
            <person name="Gui C."/>
            <person name="Meng S."/>
            <person name="Li G."/>
            <person name="Viehrig K."/>
            <person name="Ye F."/>
            <person name="Su P."/>
            <person name="Kiefer A.F."/>
            <person name="Nichols A."/>
            <person name="Cepeda A.J."/>
            <person name="Yan W."/>
            <person name="Fan B."/>
            <person name="Jiang Y."/>
            <person name="Adhikari A."/>
            <person name="Zheng C.-J."/>
            <person name="Schuster L."/>
            <person name="Cowan T.M."/>
            <person name="Smanski M.J."/>
            <person name="Chevrette M.G."/>
            <person name="De Carvalho L.P.S."/>
            <person name="Shen B."/>
        </authorList>
    </citation>
    <scope>NUCLEOTIDE SEQUENCE [LARGE SCALE GENOMIC DNA]</scope>
    <source>
        <strain evidence="1 2">NPDC000634</strain>
    </source>
</reference>
<evidence type="ECO:0000313" key="1">
    <source>
        <dbReference type="EMBL" id="MER6983457.1"/>
    </source>
</evidence>
<gene>
    <name evidence="1" type="ORF">ABT317_42510</name>
</gene>
<keyword evidence="2" id="KW-1185">Reference proteome</keyword>
<sequence>LTELPGLGHMTPMEAPDQITAKIRELVTAHIHARTNDNQHDDAARIGEGT</sequence>
<proteinExistence type="predicted"/>
<feature type="non-terminal residue" evidence="1">
    <location>
        <position position="1"/>
    </location>
</feature>
<dbReference type="EMBL" id="JBEPCU010001385">
    <property type="protein sequence ID" value="MER6983457.1"/>
    <property type="molecule type" value="Genomic_DNA"/>
</dbReference>
<dbReference type="Proteomes" id="UP001458415">
    <property type="component" value="Unassembled WGS sequence"/>
</dbReference>